<dbReference type="EMBL" id="LGCK01000007">
    <property type="protein sequence ID" value="KPL72957.1"/>
    <property type="molecule type" value="Genomic_DNA"/>
</dbReference>
<dbReference type="Proteomes" id="UP000050430">
    <property type="component" value="Unassembled WGS sequence"/>
</dbReference>
<comment type="caution">
    <text evidence="1">The sequence shown here is derived from an EMBL/GenBank/DDBJ whole genome shotgun (WGS) entry which is preliminary data.</text>
</comment>
<name>A0A0P6XCJ2_9CHLR</name>
<dbReference type="AlphaFoldDB" id="A0A0P6XCJ2"/>
<evidence type="ECO:0000313" key="2">
    <source>
        <dbReference type="Proteomes" id="UP000050430"/>
    </source>
</evidence>
<dbReference type="OrthoDB" id="165155at2"/>
<accession>A0A0P6XCJ2</accession>
<keyword evidence="2" id="KW-1185">Reference proteome</keyword>
<gene>
    <name evidence="1" type="ORF">ADM99_07965</name>
</gene>
<evidence type="ECO:0000313" key="1">
    <source>
        <dbReference type="EMBL" id="KPL72957.1"/>
    </source>
</evidence>
<sequence>MSTGMLWYDSNPKSDLLSQIAQAAAYYQYKYGQYPELCYVHPDTLGGAQIKTHDIVVLPDQQVQPGHLWLGVRDGMVPLAA</sequence>
<proteinExistence type="predicted"/>
<organism evidence="1 2">
    <name type="scientific">Leptolinea tardivitalis</name>
    <dbReference type="NCBI Taxonomy" id="229920"/>
    <lineage>
        <taxon>Bacteria</taxon>
        <taxon>Bacillati</taxon>
        <taxon>Chloroflexota</taxon>
        <taxon>Anaerolineae</taxon>
        <taxon>Anaerolineales</taxon>
        <taxon>Anaerolineaceae</taxon>
        <taxon>Leptolinea</taxon>
    </lineage>
</organism>
<dbReference type="STRING" id="229920.ADM99_07965"/>
<reference evidence="1 2" key="1">
    <citation type="submission" date="2015-07" db="EMBL/GenBank/DDBJ databases">
        <title>Genome sequence of Leptolinea tardivitalis DSM 16556.</title>
        <authorList>
            <person name="Hemp J."/>
            <person name="Ward L.M."/>
            <person name="Pace L.A."/>
            <person name="Fischer W.W."/>
        </authorList>
    </citation>
    <scope>NUCLEOTIDE SEQUENCE [LARGE SCALE GENOMIC DNA]</scope>
    <source>
        <strain evidence="1 2">YMTK-2</strain>
    </source>
</reference>
<dbReference type="RefSeq" id="WP_062420909.1">
    <property type="nucleotide sequence ID" value="NZ_BBYA01000008.1"/>
</dbReference>
<protein>
    <submittedName>
        <fullName evidence="1">Uncharacterized protein</fullName>
    </submittedName>
</protein>